<protein>
    <recommendedName>
        <fullName evidence="3">Core-binding (CB) domain-containing protein</fullName>
    </recommendedName>
</protein>
<evidence type="ECO:0008006" key="3">
    <source>
        <dbReference type="Google" id="ProtNLM"/>
    </source>
</evidence>
<dbReference type="EMBL" id="PGCJ01000825">
    <property type="protein sequence ID" value="PLW18775.1"/>
    <property type="molecule type" value="Genomic_DNA"/>
</dbReference>
<sequence length="184" mass="21085">MDLNRIQVFLKDGTSPKNPSAQDKHVLRGYQWNTLLSYNAAAKKLFQSMAAKGVESFELPLSREDIYDFCHWAGREEDQANPQDVSAKKIQKYLYGLKAWHLYHKRDYPHTSEARVVVMLRASLKEEAATPANEKKNAITLRNLVLLAQYLIQKGEKGRAVLDLALVAFWEMVRLGEITYQSKS</sequence>
<dbReference type="Proteomes" id="UP000235388">
    <property type="component" value="Unassembled WGS sequence"/>
</dbReference>
<keyword evidence="2" id="KW-1185">Reference proteome</keyword>
<dbReference type="InterPro" id="IPR052925">
    <property type="entry name" value="Phage_Integrase-like_Recomb"/>
</dbReference>
<dbReference type="AlphaFoldDB" id="A0A2N5T008"/>
<dbReference type="PANTHER" id="PTHR34605">
    <property type="entry name" value="PHAGE_INTEGRASE DOMAIN-CONTAINING PROTEIN"/>
    <property type="match status" value="1"/>
</dbReference>
<name>A0A2N5T008_9BASI</name>
<dbReference type="OrthoDB" id="2503657at2759"/>
<dbReference type="PANTHER" id="PTHR34605:SF3">
    <property type="entry name" value="P CELL-TYPE AGGLUTINATION PROTEIN MAP4-LIKE-RELATED"/>
    <property type="match status" value="1"/>
</dbReference>
<proteinExistence type="predicted"/>
<evidence type="ECO:0000313" key="1">
    <source>
        <dbReference type="EMBL" id="PLW18775.1"/>
    </source>
</evidence>
<organism evidence="1 2">
    <name type="scientific">Puccinia coronata f. sp. avenae</name>
    <dbReference type="NCBI Taxonomy" id="200324"/>
    <lineage>
        <taxon>Eukaryota</taxon>
        <taxon>Fungi</taxon>
        <taxon>Dikarya</taxon>
        <taxon>Basidiomycota</taxon>
        <taxon>Pucciniomycotina</taxon>
        <taxon>Pucciniomycetes</taxon>
        <taxon>Pucciniales</taxon>
        <taxon>Pucciniaceae</taxon>
        <taxon>Puccinia</taxon>
    </lineage>
</organism>
<comment type="caution">
    <text evidence="1">The sequence shown here is derived from an EMBL/GenBank/DDBJ whole genome shotgun (WGS) entry which is preliminary data.</text>
</comment>
<evidence type="ECO:0000313" key="2">
    <source>
        <dbReference type="Proteomes" id="UP000235388"/>
    </source>
</evidence>
<reference evidence="1 2" key="1">
    <citation type="submission" date="2017-11" db="EMBL/GenBank/DDBJ databases">
        <title>De novo assembly and phasing of dikaryotic genomes from two isolates of Puccinia coronata f. sp. avenae, the causal agent of oat crown rust.</title>
        <authorList>
            <person name="Miller M.E."/>
            <person name="Zhang Y."/>
            <person name="Omidvar V."/>
            <person name="Sperschneider J."/>
            <person name="Schwessinger B."/>
            <person name="Raley C."/>
            <person name="Palmer J.M."/>
            <person name="Garnica D."/>
            <person name="Upadhyaya N."/>
            <person name="Rathjen J."/>
            <person name="Taylor J.M."/>
            <person name="Park R.F."/>
            <person name="Dodds P.N."/>
            <person name="Hirsch C.D."/>
            <person name="Kianian S.F."/>
            <person name="Figueroa M."/>
        </authorList>
    </citation>
    <scope>NUCLEOTIDE SEQUENCE [LARGE SCALE GENOMIC DNA]</scope>
    <source>
        <strain evidence="1">12NC29</strain>
    </source>
</reference>
<accession>A0A2N5T008</accession>
<gene>
    <name evidence="1" type="ORF">PCANC_10925</name>
</gene>